<comment type="subcellular location">
    <subcellularLocation>
        <location evidence="1">Cell envelope</location>
    </subcellularLocation>
</comment>
<feature type="domain" description="Fe/B12 periplasmic-binding" evidence="6">
    <location>
        <begin position="75"/>
        <end position="342"/>
    </location>
</feature>
<keyword evidence="8" id="KW-1185">Reference proteome</keyword>
<dbReference type="Gene3D" id="3.40.50.1980">
    <property type="entry name" value="Nitrogenase molybdenum iron protein domain"/>
    <property type="match status" value="2"/>
</dbReference>
<accession>A0A1V4A548</accession>
<evidence type="ECO:0000313" key="8">
    <source>
        <dbReference type="Proteomes" id="UP000190539"/>
    </source>
</evidence>
<reference evidence="7 8" key="1">
    <citation type="submission" date="2017-02" db="EMBL/GenBank/DDBJ databases">
        <title>Draft Genome Sequence of Streptomyces tsukubaensis F601, a Producer of the immunosuppressant tacrolimus FK506.</title>
        <authorList>
            <person name="Zong G."/>
            <person name="Zhong C."/>
            <person name="Fu J."/>
            <person name="Qin R."/>
            <person name="Cao G."/>
        </authorList>
    </citation>
    <scope>NUCLEOTIDE SEQUENCE [LARGE SCALE GENOMIC DNA]</scope>
    <source>
        <strain evidence="7 8">F601</strain>
    </source>
</reference>
<comment type="caution">
    <text evidence="7">The sequence shown here is derived from an EMBL/GenBank/DDBJ whole genome shotgun (WGS) entry which is preliminary data.</text>
</comment>
<dbReference type="SUPFAM" id="SSF53807">
    <property type="entry name" value="Helical backbone' metal receptor"/>
    <property type="match status" value="1"/>
</dbReference>
<gene>
    <name evidence="7" type="ORF">B1H18_22190</name>
</gene>
<evidence type="ECO:0000256" key="2">
    <source>
        <dbReference type="ARBA" id="ARBA00008814"/>
    </source>
</evidence>
<evidence type="ECO:0000313" key="7">
    <source>
        <dbReference type="EMBL" id="OON75585.1"/>
    </source>
</evidence>
<protein>
    <submittedName>
        <fullName evidence="7">ABC transporter substrate-binding protein</fullName>
    </submittedName>
</protein>
<evidence type="ECO:0000259" key="6">
    <source>
        <dbReference type="PROSITE" id="PS50983"/>
    </source>
</evidence>
<dbReference type="CDD" id="cd01146">
    <property type="entry name" value="FhuD"/>
    <property type="match status" value="1"/>
</dbReference>
<name>A0A1V4A548_9ACTN</name>
<evidence type="ECO:0000256" key="5">
    <source>
        <dbReference type="SAM" id="SignalP"/>
    </source>
</evidence>
<dbReference type="OrthoDB" id="1846031at2"/>
<dbReference type="PANTHER" id="PTHR30532">
    <property type="entry name" value="IRON III DICITRATE-BINDING PERIPLASMIC PROTEIN"/>
    <property type="match status" value="1"/>
</dbReference>
<dbReference type="InterPro" id="IPR002491">
    <property type="entry name" value="ABC_transptr_periplasmic_BD"/>
</dbReference>
<dbReference type="InterPro" id="IPR051313">
    <property type="entry name" value="Bact_iron-sidero_bind"/>
</dbReference>
<feature type="signal peptide" evidence="5">
    <location>
        <begin position="1"/>
        <end position="31"/>
    </location>
</feature>
<evidence type="ECO:0000256" key="1">
    <source>
        <dbReference type="ARBA" id="ARBA00004196"/>
    </source>
</evidence>
<comment type="similarity">
    <text evidence="2">Belongs to the bacterial solute-binding protein 8 family.</text>
</comment>
<dbReference type="Proteomes" id="UP000190539">
    <property type="component" value="Unassembled WGS sequence"/>
</dbReference>
<keyword evidence="3" id="KW-0813">Transport</keyword>
<dbReference type="GO" id="GO:0030288">
    <property type="term" value="C:outer membrane-bounded periplasmic space"/>
    <property type="evidence" value="ECO:0007669"/>
    <property type="project" value="TreeGrafter"/>
</dbReference>
<feature type="chain" id="PRO_5038705158" evidence="5">
    <location>
        <begin position="32"/>
        <end position="350"/>
    </location>
</feature>
<dbReference type="GO" id="GO:1901678">
    <property type="term" value="P:iron coordination entity transport"/>
    <property type="evidence" value="ECO:0007669"/>
    <property type="project" value="UniProtKB-ARBA"/>
</dbReference>
<dbReference type="STRING" id="83656.B1H18_22190"/>
<dbReference type="RefSeq" id="WP_077970331.1">
    <property type="nucleotide sequence ID" value="NZ_CP045178.1"/>
</dbReference>
<dbReference type="PROSITE" id="PS50983">
    <property type="entry name" value="FE_B12_PBP"/>
    <property type="match status" value="1"/>
</dbReference>
<keyword evidence="4 5" id="KW-0732">Signal</keyword>
<evidence type="ECO:0000256" key="4">
    <source>
        <dbReference type="ARBA" id="ARBA00022729"/>
    </source>
</evidence>
<dbReference type="EMBL" id="MVFC01000021">
    <property type="protein sequence ID" value="OON75585.1"/>
    <property type="molecule type" value="Genomic_DNA"/>
</dbReference>
<dbReference type="Pfam" id="PF01497">
    <property type="entry name" value="Peripla_BP_2"/>
    <property type="match status" value="1"/>
</dbReference>
<dbReference type="AlphaFoldDB" id="A0A1V4A548"/>
<evidence type="ECO:0000256" key="3">
    <source>
        <dbReference type="ARBA" id="ARBA00022448"/>
    </source>
</evidence>
<sequence length="350" mass="36868">MHLRPNLAPSSPARRPRALRAVAIAVFATMAAGLTACSSSDDNSSSSSGSGGGGTFPAKVATKFGDVTVKEQPKRVVALGWGDAETALALGVRPVGQSDWLAFGGDGVGPWAKGLYKKSPQKIGTLEPEYEKIAALKPDLILDTKSSGDQKRYNTLSKIAPTIGVPKGGDQYKTSWEKQTRMVSSALGIADKGKSLISKTEKKFEKAKAAHPEFKGKSIVLGSRTSVGYGAYVHGTGRMDFVERLGFKSSPAIEAKAGSAFSVTVSRENLDLLDADLTVMSPIGLTAKKISGDPLYRAVPSVKAGRDVVFDDETLSSAFATDSVLSVGYALDKVVPVFSDTLKNPKPLKD</sequence>
<dbReference type="PANTHER" id="PTHR30532:SF24">
    <property type="entry name" value="FERRIC ENTEROBACTIN-BINDING PERIPLASMIC PROTEIN FEPB"/>
    <property type="match status" value="1"/>
</dbReference>
<organism evidence="7 8">
    <name type="scientific">Streptomyces tsukubensis</name>
    <dbReference type="NCBI Taxonomy" id="83656"/>
    <lineage>
        <taxon>Bacteria</taxon>
        <taxon>Bacillati</taxon>
        <taxon>Actinomycetota</taxon>
        <taxon>Actinomycetes</taxon>
        <taxon>Kitasatosporales</taxon>
        <taxon>Streptomycetaceae</taxon>
        <taxon>Streptomyces</taxon>
    </lineage>
</organism>
<proteinExistence type="inferred from homology"/>